<dbReference type="KEGG" id="pchi:PC41400_02050"/>
<proteinExistence type="predicted"/>
<organism evidence="2 3">
    <name type="scientific">Paenibacillus chitinolyticus</name>
    <dbReference type="NCBI Taxonomy" id="79263"/>
    <lineage>
        <taxon>Bacteria</taxon>
        <taxon>Bacillati</taxon>
        <taxon>Bacillota</taxon>
        <taxon>Bacilli</taxon>
        <taxon>Bacillales</taxon>
        <taxon>Paenibacillaceae</taxon>
        <taxon>Paenibacillus</taxon>
    </lineage>
</organism>
<reference evidence="2 3" key="1">
    <citation type="submission" date="2018-01" db="EMBL/GenBank/DDBJ databases">
        <title>The whole genome sequencing and assembly of Paenibacillus chitinolyticus KCCM 41400 strain.</title>
        <authorList>
            <person name="Kim J.-Y."/>
            <person name="Park M.-K."/>
            <person name="Lee Y.-J."/>
            <person name="Yi H."/>
            <person name="Bahn Y.-S."/>
            <person name="Kim J.F."/>
            <person name="Lee D.-W."/>
        </authorList>
    </citation>
    <scope>NUCLEOTIDE SEQUENCE [LARGE SCALE GENOMIC DNA]</scope>
    <source>
        <strain evidence="2 3">KCCM 41400</strain>
    </source>
</reference>
<evidence type="ECO:0000313" key="2">
    <source>
        <dbReference type="EMBL" id="QAV16542.1"/>
    </source>
</evidence>
<sequence>MNKKQRDKIAEGKKDMGENNIGLPVEPILSVLCLLVLLLLIGMLALWIKLSKLRKQYKKVMNGAGEVNIEQLLVHMQQQIEDQIILQGDTTDRLNRISQSMKRMKSKVGIHRYNAFSDTGSLMSFTVAILDEYEDGILITGIHSREDTYIYAKPVEKGGSPYSLSPEEKEAISLTLAQK</sequence>
<dbReference type="InterPro" id="IPR027981">
    <property type="entry name" value="DUF4446"/>
</dbReference>
<keyword evidence="1" id="KW-0472">Membrane</keyword>
<protein>
    <submittedName>
        <fullName evidence="2">DUF4446 domain-containing protein</fullName>
    </submittedName>
</protein>
<dbReference type="Proteomes" id="UP000288943">
    <property type="component" value="Chromosome"/>
</dbReference>
<feature type="transmembrane region" description="Helical" evidence="1">
    <location>
        <begin position="28"/>
        <end position="48"/>
    </location>
</feature>
<accession>A0A410WQE2</accession>
<dbReference type="OrthoDB" id="5244042at2"/>
<keyword evidence="1" id="KW-0812">Transmembrane</keyword>
<evidence type="ECO:0000256" key="1">
    <source>
        <dbReference type="SAM" id="Phobius"/>
    </source>
</evidence>
<name>A0A410WQE2_9BACL</name>
<dbReference type="EMBL" id="CP026520">
    <property type="protein sequence ID" value="QAV16542.1"/>
    <property type="molecule type" value="Genomic_DNA"/>
</dbReference>
<evidence type="ECO:0000313" key="3">
    <source>
        <dbReference type="Proteomes" id="UP000288943"/>
    </source>
</evidence>
<dbReference type="Pfam" id="PF14584">
    <property type="entry name" value="DUF4446"/>
    <property type="match status" value="1"/>
</dbReference>
<dbReference type="AlphaFoldDB" id="A0A410WQE2"/>
<keyword evidence="1" id="KW-1133">Transmembrane helix</keyword>
<gene>
    <name evidence="2" type="ORF">PC41400_02050</name>
</gene>